<evidence type="ECO:0000313" key="2">
    <source>
        <dbReference type="Proteomes" id="UP001596513"/>
    </source>
</evidence>
<accession>A0ABW2U773</accession>
<name>A0ABW2U773_9BACT</name>
<reference evidence="2" key="1">
    <citation type="journal article" date="2019" name="Int. J. Syst. Evol. Microbiol.">
        <title>The Global Catalogue of Microorganisms (GCM) 10K type strain sequencing project: providing services to taxonomists for standard genome sequencing and annotation.</title>
        <authorList>
            <consortium name="The Broad Institute Genomics Platform"/>
            <consortium name="The Broad Institute Genome Sequencing Center for Infectious Disease"/>
            <person name="Wu L."/>
            <person name="Ma J."/>
        </authorList>
    </citation>
    <scope>NUCLEOTIDE SEQUENCE [LARGE SCALE GENOMIC DNA]</scope>
    <source>
        <strain evidence="2">JCM 19635</strain>
    </source>
</reference>
<dbReference type="RefSeq" id="WP_380204280.1">
    <property type="nucleotide sequence ID" value="NZ_JBHTEK010000001.1"/>
</dbReference>
<proteinExistence type="predicted"/>
<dbReference type="Proteomes" id="UP001596513">
    <property type="component" value="Unassembled WGS sequence"/>
</dbReference>
<keyword evidence="2" id="KW-1185">Reference proteome</keyword>
<dbReference type="EMBL" id="JBHTEK010000001">
    <property type="protein sequence ID" value="MFC7668734.1"/>
    <property type="molecule type" value="Genomic_DNA"/>
</dbReference>
<comment type="caution">
    <text evidence="1">The sequence shown here is derived from an EMBL/GenBank/DDBJ whole genome shotgun (WGS) entry which is preliminary data.</text>
</comment>
<evidence type="ECO:0000313" key="1">
    <source>
        <dbReference type="EMBL" id="MFC7668734.1"/>
    </source>
</evidence>
<protein>
    <submittedName>
        <fullName evidence="1">Uncharacterized protein</fullName>
    </submittedName>
</protein>
<sequence length="124" mass="13965">MNLENVVLLLEQLTQKTESQKLLWEKTSKTNSYKASLKTATVLVTVDDRNKAITGAQNATYSFTIYDENNDKLFERNAGGIFSIFHLPSSLDASIDEKIILLFNSIEDSNGRKISHIIDELRGL</sequence>
<organism evidence="1 2">
    <name type="scientific">Hymenobacter humi</name>
    <dbReference type="NCBI Taxonomy" id="1411620"/>
    <lineage>
        <taxon>Bacteria</taxon>
        <taxon>Pseudomonadati</taxon>
        <taxon>Bacteroidota</taxon>
        <taxon>Cytophagia</taxon>
        <taxon>Cytophagales</taxon>
        <taxon>Hymenobacteraceae</taxon>
        <taxon>Hymenobacter</taxon>
    </lineage>
</organism>
<gene>
    <name evidence="1" type="ORF">ACFQT0_16160</name>
</gene>